<dbReference type="KEGG" id="tuz:TUZN_1163"/>
<dbReference type="eggNOG" id="arCOG04226">
    <property type="taxonomic scope" value="Archaea"/>
</dbReference>
<dbReference type="EMBL" id="CP002590">
    <property type="protein sequence ID" value="AEA12642.1"/>
    <property type="molecule type" value="Genomic_DNA"/>
</dbReference>
<dbReference type="OrthoDB" id="18709at2157"/>
<dbReference type="Gene3D" id="3.40.225.10">
    <property type="entry name" value="Class II aldolase/adducin N-terminal domain"/>
    <property type="match status" value="1"/>
</dbReference>
<sequence>MIEEEIVEYYRLLYLRGQTTLLSGNISARLGDLVVITPTSAPKPLLRPSDLVYIDLDGRVVKGERAPSSEWRMHVAIYRRRPDVAAVVHTHAVLPTVLAERIEADLLLESESYLGGGIAVVPPIKPGTWELAEAVAEALAKSNVAIMKKHGVVAVGPSLAEAVNRAEVVNDLALATLARIWLGGGP</sequence>
<feature type="domain" description="Class II aldolase/adducin N-terminal" evidence="3">
    <location>
        <begin position="4"/>
        <end position="177"/>
    </location>
</feature>
<name>F2L0G0_THEU7</name>
<keyword evidence="1" id="KW-0479">Metal-binding</keyword>
<dbReference type="GeneID" id="10360691"/>
<dbReference type="STRING" id="999630.TUZN_1163"/>
<accession>F2L0G0</accession>
<reference evidence="4 5" key="1">
    <citation type="journal article" date="2011" name="J. Bacteriol.">
        <title>Complete genome sequence of the thermoacidophilic crenarchaeon Thermoproteus uzoniensis 768-20.</title>
        <authorList>
            <person name="Mardanov A.V."/>
            <person name="Gumerov V.M."/>
            <person name="Beletsky A.V."/>
            <person name="Prokofeva M.I."/>
            <person name="Bonch-Osmolovskaya E.A."/>
            <person name="Ravin N.V."/>
            <person name="Skryabin K.G."/>
        </authorList>
    </citation>
    <scope>NUCLEOTIDE SEQUENCE [LARGE SCALE GENOMIC DNA]</scope>
    <source>
        <strain evidence="4 5">768-20</strain>
    </source>
</reference>
<evidence type="ECO:0000259" key="3">
    <source>
        <dbReference type="SMART" id="SM01007"/>
    </source>
</evidence>
<dbReference type="GO" id="GO:0016832">
    <property type="term" value="F:aldehyde-lyase activity"/>
    <property type="evidence" value="ECO:0007669"/>
    <property type="project" value="TreeGrafter"/>
</dbReference>
<dbReference type="SMART" id="SM01007">
    <property type="entry name" value="Aldolase_II"/>
    <property type="match status" value="1"/>
</dbReference>
<protein>
    <submittedName>
        <fullName evidence="4">Class II aldolase/adducin family protein</fullName>
    </submittedName>
</protein>
<organism evidence="4 5">
    <name type="scientific">Thermoproteus uzoniensis (strain 768-20)</name>
    <dbReference type="NCBI Taxonomy" id="999630"/>
    <lineage>
        <taxon>Archaea</taxon>
        <taxon>Thermoproteota</taxon>
        <taxon>Thermoprotei</taxon>
        <taxon>Thermoproteales</taxon>
        <taxon>Thermoproteaceae</taxon>
        <taxon>Thermoproteus</taxon>
    </lineage>
</organism>
<evidence type="ECO:0000256" key="2">
    <source>
        <dbReference type="ARBA" id="ARBA00023239"/>
    </source>
</evidence>
<dbReference type="GO" id="GO:0019323">
    <property type="term" value="P:pentose catabolic process"/>
    <property type="evidence" value="ECO:0007669"/>
    <property type="project" value="TreeGrafter"/>
</dbReference>
<proteinExistence type="predicted"/>
<dbReference type="InterPro" id="IPR050197">
    <property type="entry name" value="Aldolase_class_II_sugar_metab"/>
</dbReference>
<evidence type="ECO:0000256" key="1">
    <source>
        <dbReference type="ARBA" id="ARBA00022723"/>
    </source>
</evidence>
<gene>
    <name evidence="4" type="ordered locus">TUZN_1163</name>
</gene>
<dbReference type="Proteomes" id="UP000008138">
    <property type="component" value="Chromosome"/>
</dbReference>
<keyword evidence="5" id="KW-1185">Reference proteome</keyword>
<dbReference type="AlphaFoldDB" id="F2L0G0"/>
<evidence type="ECO:0000313" key="5">
    <source>
        <dbReference type="Proteomes" id="UP000008138"/>
    </source>
</evidence>
<evidence type="ECO:0000313" key="4">
    <source>
        <dbReference type="EMBL" id="AEA12642.1"/>
    </source>
</evidence>
<dbReference type="Pfam" id="PF00596">
    <property type="entry name" value="Aldolase_II"/>
    <property type="match status" value="1"/>
</dbReference>
<dbReference type="InterPro" id="IPR001303">
    <property type="entry name" value="Aldolase_II/adducin_N"/>
</dbReference>
<reference key="2">
    <citation type="submission" date="2011-03" db="EMBL/GenBank/DDBJ databases">
        <title>Complete genome sequence of the thermoacidophilic crenarchaeon Thermoproteus uzoniensis 768-20.</title>
        <authorList>
            <person name="Mardanov A.V."/>
            <person name="Gumerov V.M."/>
            <person name="Beletsky A.V."/>
            <person name="Prokofeva M.I."/>
            <person name="Bonch-Osmolovskaya E.A."/>
            <person name="Ravin N.V."/>
            <person name="Skryabin K.G."/>
        </authorList>
    </citation>
    <scope>NUCLEOTIDE SEQUENCE</scope>
    <source>
        <strain>768-20</strain>
    </source>
</reference>
<dbReference type="GO" id="GO:0046872">
    <property type="term" value="F:metal ion binding"/>
    <property type="evidence" value="ECO:0007669"/>
    <property type="project" value="UniProtKB-KW"/>
</dbReference>
<dbReference type="SUPFAM" id="SSF53639">
    <property type="entry name" value="AraD/HMP-PK domain-like"/>
    <property type="match status" value="1"/>
</dbReference>
<dbReference type="RefSeq" id="WP_013679978.1">
    <property type="nucleotide sequence ID" value="NC_015315.1"/>
</dbReference>
<dbReference type="InterPro" id="IPR036409">
    <property type="entry name" value="Aldolase_II/adducin_N_sf"/>
</dbReference>
<dbReference type="PANTHER" id="PTHR22789">
    <property type="entry name" value="FUCULOSE PHOSPHATE ALDOLASE"/>
    <property type="match status" value="1"/>
</dbReference>
<dbReference type="UniPathway" id="UPA00071"/>
<keyword evidence="2" id="KW-0456">Lyase</keyword>
<dbReference type="GO" id="GO:0005829">
    <property type="term" value="C:cytosol"/>
    <property type="evidence" value="ECO:0007669"/>
    <property type="project" value="TreeGrafter"/>
</dbReference>
<dbReference type="HOGENOM" id="CLU_006033_3_0_2"/>
<dbReference type="PANTHER" id="PTHR22789:SF0">
    <property type="entry name" value="3-OXO-TETRONATE 4-PHOSPHATE DECARBOXYLASE-RELATED"/>
    <property type="match status" value="1"/>
</dbReference>